<reference evidence="1" key="1">
    <citation type="submission" date="2022-11" db="UniProtKB">
        <authorList>
            <consortium name="EnsemblMetazoa"/>
        </authorList>
    </citation>
    <scope>IDENTIFICATION</scope>
</reference>
<dbReference type="PANTHER" id="PTHR13743:SF162">
    <property type="entry name" value="NEUROBEACHIN"/>
    <property type="match status" value="1"/>
</dbReference>
<dbReference type="InterPro" id="IPR013320">
    <property type="entry name" value="ConA-like_dom_sf"/>
</dbReference>
<dbReference type="GO" id="GO:0008104">
    <property type="term" value="P:intracellular protein localization"/>
    <property type="evidence" value="ECO:0007669"/>
    <property type="project" value="TreeGrafter"/>
</dbReference>
<proteinExistence type="predicted"/>
<sequence length="281" mass="31392">AITLPPISKWPLQSGFAFSTWICLDTSHIADATKCKPYLYCFRTGKGLGYSAHFSGPMLVLEAAVKAGKKENKVHTHLVKFDFHPQKWYMVTVVYTYNRFRSSEVRCFVNGKLSSSGELTLLNTNEPFDKCYIGSSPKADVTSVFHGQTAAVYVFSENLAPNTIAAIHRLGPGYMGQFKFESEIDIPLSEQDIKILYDGHLASSIMFMYSPKACDQQLCMEASPIENTSYFCHSPHALMLEVSNTTLLDTVQRCHFVQQSIVGVVVLSLLSPQKAVFMFKL</sequence>
<dbReference type="GO" id="GO:0019901">
    <property type="term" value="F:protein kinase binding"/>
    <property type="evidence" value="ECO:0007669"/>
    <property type="project" value="TreeGrafter"/>
</dbReference>
<dbReference type="GeneID" id="110236878"/>
<dbReference type="AlphaFoldDB" id="A0A913X3S2"/>
<dbReference type="EnsemblMetazoa" id="XM_021042432.2">
    <property type="protein sequence ID" value="XP_020898091.2"/>
    <property type="gene ID" value="LOC110236878"/>
</dbReference>
<dbReference type="RefSeq" id="XP_020898091.2">
    <property type="nucleotide sequence ID" value="XM_021042432.2"/>
</dbReference>
<protein>
    <submittedName>
        <fullName evidence="1">Uncharacterized protein</fullName>
    </submittedName>
</protein>
<dbReference type="KEGG" id="epa:110236878"/>
<organism evidence="1 2">
    <name type="scientific">Exaiptasia diaphana</name>
    <name type="common">Tropical sea anemone</name>
    <name type="synonym">Aiptasia pulchella</name>
    <dbReference type="NCBI Taxonomy" id="2652724"/>
    <lineage>
        <taxon>Eukaryota</taxon>
        <taxon>Metazoa</taxon>
        <taxon>Cnidaria</taxon>
        <taxon>Anthozoa</taxon>
        <taxon>Hexacorallia</taxon>
        <taxon>Actiniaria</taxon>
        <taxon>Aiptasiidae</taxon>
        <taxon>Exaiptasia</taxon>
    </lineage>
</organism>
<dbReference type="GO" id="GO:0016020">
    <property type="term" value="C:membrane"/>
    <property type="evidence" value="ECO:0007669"/>
    <property type="project" value="TreeGrafter"/>
</dbReference>
<evidence type="ECO:0000313" key="1">
    <source>
        <dbReference type="EnsemblMetazoa" id="XP_020898091.2"/>
    </source>
</evidence>
<dbReference type="PANTHER" id="PTHR13743">
    <property type="entry name" value="BEIGE/BEACH-RELATED"/>
    <property type="match status" value="1"/>
</dbReference>
<name>A0A913X3S2_EXADI</name>
<dbReference type="GO" id="GO:0005829">
    <property type="term" value="C:cytosol"/>
    <property type="evidence" value="ECO:0007669"/>
    <property type="project" value="TreeGrafter"/>
</dbReference>
<dbReference type="Gene3D" id="2.60.120.200">
    <property type="match status" value="1"/>
</dbReference>
<dbReference type="OrthoDB" id="5976345at2759"/>
<evidence type="ECO:0000313" key="2">
    <source>
        <dbReference type="Proteomes" id="UP000887567"/>
    </source>
</evidence>
<dbReference type="Proteomes" id="UP000887567">
    <property type="component" value="Unplaced"/>
</dbReference>
<accession>A0A913X3S2</accession>
<dbReference type="Pfam" id="PF13385">
    <property type="entry name" value="Laminin_G_3"/>
    <property type="match status" value="1"/>
</dbReference>
<dbReference type="InterPro" id="IPR050865">
    <property type="entry name" value="BEACH_Domain"/>
</dbReference>
<keyword evidence="2" id="KW-1185">Reference proteome</keyword>
<dbReference type="SUPFAM" id="SSF49899">
    <property type="entry name" value="Concanavalin A-like lectins/glucanases"/>
    <property type="match status" value="1"/>
</dbReference>